<evidence type="ECO:0000313" key="4">
    <source>
        <dbReference type="EMBL" id="QQO07663.1"/>
    </source>
</evidence>
<keyword evidence="5" id="KW-1185">Reference proteome</keyword>
<accession>A0A7T7XK50</accession>
<evidence type="ECO:0000259" key="3">
    <source>
        <dbReference type="Pfam" id="PF03358"/>
    </source>
</evidence>
<keyword evidence="1" id="KW-0285">Flavoprotein</keyword>
<dbReference type="KEGG" id="bhc:JFL75_11975"/>
<dbReference type="PANTHER" id="PTHR43278">
    <property type="entry name" value="NAD(P)H-DEPENDENT FMN-CONTAINING OXIDOREDUCTASE YWQN-RELATED"/>
    <property type="match status" value="1"/>
</dbReference>
<dbReference type="PANTHER" id="PTHR43278:SF2">
    <property type="entry name" value="IRON-SULFUR FLAVOPROTEIN"/>
    <property type="match status" value="1"/>
</dbReference>
<evidence type="ECO:0000256" key="1">
    <source>
        <dbReference type="ARBA" id="ARBA00022630"/>
    </source>
</evidence>
<dbReference type="Pfam" id="PF03358">
    <property type="entry name" value="FMN_red"/>
    <property type="match status" value="1"/>
</dbReference>
<evidence type="ECO:0000256" key="2">
    <source>
        <dbReference type="ARBA" id="ARBA00022643"/>
    </source>
</evidence>
<keyword evidence="2" id="KW-0288">FMN</keyword>
<feature type="domain" description="NADPH-dependent FMN reductase-like" evidence="3">
    <location>
        <begin position="4"/>
        <end position="113"/>
    </location>
</feature>
<reference evidence="4" key="1">
    <citation type="submission" date="2021-01" db="EMBL/GenBank/DDBJ databases">
        <title>Description of Breznakiella homolactica.</title>
        <authorList>
            <person name="Song Y."/>
            <person name="Brune A."/>
        </authorList>
    </citation>
    <scope>NUCLEOTIDE SEQUENCE</scope>
    <source>
        <strain evidence="4">RmG30</strain>
    </source>
</reference>
<dbReference type="InterPro" id="IPR029039">
    <property type="entry name" value="Flavoprotein-like_sf"/>
</dbReference>
<organism evidence="4 5">
    <name type="scientific">Breznakiella homolactica</name>
    <dbReference type="NCBI Taxonomy" id="2798577"/>
    <lineage>
        <taxon>Bacteria</taxon>
        <taxon>Pseudomonadati</taxon>
        <taxon>Spirochaetota</taxon>
        <taxon>Spirochaetia</taxon>
        <taxon>Spirochaetales</taxon>
        <taxon>Breznakiellaceae</taxon>
        <taxon>Breznakiella</taxon>
    </lineage>
</organism>
<gene>
    <name evidence="4" type="ORF">JFL75_11975</name>
</gene>
<dbReference type="GO" id="GO:0016491">
    <property type="term" value="F:oxidoreductase activity"/>
    <property type="evidence" value="ECO:0007669"/>
    <property type="project" value="InterPro"/>
</dbReference>
<dbReference type="SUPFAM" id="SSF52218">
    <property type="entry name" value="Flavoproteins"/>
    <property type="match status" value="1"/>
</dbReference>
<evidence type="ECO:0000313" key="5">
    <source>
        <dbReference type="Proteomes" id="UP000595917"/>
    </source>
</evidence>
<proteinExistence type="predicted"/>
<dbReference type="AlphaFoldDB" id="A0A7T7XK50"/>
<dbReference type="RefSeq" id="WP_215624969.1">
    <property type="nucleotide sequence ID" value="NZ_CP067089.2"/>
</dbReference>
<name>A0A7T7XK50_9SPIR</name>
<dbReference type="InterPro" id="IPR051796">
    <property type="entry name" value="ISF_SsuE-like"/>
</dbReference>
<sequence length="169" mass="18168">MGKKILVITASPNREGNSAKMADAFIRGATEAGHSVTKFETAFKNMRGFTAAPEPDDFSELAPLLSGADVVALASPLYWYSFPAQLKAVVDQLDYSENSPMTKKESYFFVSGGDGNEETFKPIGALYSAITEYMVWKDRGVLQARGLDDAGAIEKSGLLEEAGKLGKAV</sequence>
<protein>
    <submittedName>
        <fullName evidence="4">NAD(P)H-dependent oxidoreductase</fullName>
    </submittedName>
</protein>
<dbReference type="Gene3D" id="3.40.50.360">
    <property type="match status" value="1"/>
</dbReference>
<dbReference type="InterPro" id="IPR005025">
    <property type="entry name" value="FMN_Rdtase-like_dom"/>
</dbReference>
<dbReference type="Proteomes" id="UP000595917">
    <property type="component" value="Chromosome"/>
</dbReference>
<dbReference type="EMBL" id="CP067089">
    <property type="protein sequence ID" value="QQO07663.1"/>
    <property type="molecule type" value="Genomic_DNA"/>
</dbReference>